<keyword evidence="2" id="KW-1185">Reference proteome</keyword>
<sequence length="57" mass="6292">MLINSLGVKPSQLQKVVFTLQIVPFTSVVTKPQGAQSNDDDRSGMLFIVAFFIHKTV</sequence>
<name>K6ZEN4_9ALTE</name>
<proteinExistence type="predicted"/>
<dbReference type="AlphaFoldDB" id="K6ZEN4"/>
<reference evidence="2" key="1">
    <citation type="journal article" date="2014" name="Environ. Microbiol.">
        <title>Comparative genomics of the marine bacterial genus Glaciecola reveals the high degree of genomic diversity and genomic characteristic for cold adaptation.</title>
        <authorList>
            <person name="Qin Q.L."/>
            <person name="Xie B.B."/>
            <person name="Yu Y."/>
            <person name="Shu Y.L."/>
            <person name="Rong J.C."/>
            <person name="Zhang Y.J."/>
            <person name="Zhao D.L."/>
            <person name="Chen X.L."/>
            <person name="Zhang X.Y."/>
            <person name="Chen B."/>
            <person name="Zhou B.C."/>
            <person name="Zhang Y.Z."/>
        </authorList>
    </citation>
    <scope>NUCLEOTIDE SEQUENCE [LARGE SCALE GENOMIC DNA]</scope>
    <source>
        <strain evidence="2">LMG 21857</strain>
    </source>
</reference>
<evidence type="ECO:0000313" key="2">
    <source>
        <dbReference type="Proteomes" id="UP000006322"/>
    </source>
</evidence>
<dbReference type="EMBL" id="BAER01000113">
    <property type="protein sequence ID" value="GAC34551.1"/>
    <property type="molecule type" value="Genomic_DNA"/>
</dbReference>
<accession>K6ZEN4</accession>
<comment type="caution">
    <text evidence="1">The sequence shown here is derived from an EMBL/GenBank/DDBJ whole genome shotgun (WGS) entry which is preliminary data.</text>
</comment>
<protein>
    <submittedName>
        <fullName evidence="1">Uncharacterized protein</fullName>
    </submittedName>
</protein>
<organism evidence="1 2">
    <name type="scientific">Paraglaciecola polaris LMG 21857</name>
    <dbReference type="NCBI Taxonomy" id="1129793"/>
    <lineage>
        <taxon>Bacteria</taxon>
        <taxon>Pseudomonadati</taxon>
        <taxon>Pseudomonadota</taxon>
        <taxon>Gammaproteobacteria</taxon>
        <taxon>Alteromonadales</taxon>
        <taxon>Alteromonadaceae</taxon>
        <taxon>Paraglaciecola</taxon>
    </lineage>
</organism>
<dbReference type="Proteomes" id="UP000006322">
    <property type="component" value="Unassembled WGS sequence"/>
</dbReference>
<evidence type="ECO:0000313" key="1">
    <source>
        <dbReference type="EMBL" id="GAC34551.1"/>
    </source>
</evidence>
<gene>
    <name evidence="1" type="ORF">GPLA_3666</name>
</gene>